<sequence>MEKKIGKNMSSGAKKVEALGDDAQQIKPQETPARQTKGVRKTQKRTSQQSAAQQAVQAEQEAADARFEAAKARAAKKEAKKLALAQKKQEKLTQKLEAREKKEEAAAASKSERAEKLARKAARKQMLATESEAERTARRNREKRARLAERRQKQEAREQKLKEKQEARKKAQERRASQRRDNKKSGGGKKRAPGIGGWIAAVSVLGAACLALATVVTAGYFRMNDMMMQSANGYRATLYELVSVSEDMDDNFAKLRISSGTGEQRTLLTEILVDSAILESALEKMPVDAATGTDMSSFINRTNATARAMLQKLSSGGTLTQEDRERLAALYETNATLCAELNDLALHTPADQLQAFFDGAQGDVTNRLSELGQGMRAERKEISDVPFAGEGNVEDNQLAGVVEITASDAEQKVRQYFEGYHIADVRLTGETLARDVRAYNFVLTDENGTEFFAQVTKNGGQLAFFDSFEACTTKNFDLDSCDTIAQAYLKTLGYEHLTPVWFSDAGMVASITYVAEIEGVRVYPDMIRVRVCEEKGRVVGMDARGYLVNHHGERNTSPALSKAEAQAKLSSDLEVKSAHLALIPVRGREMLTYEFVCMSGEEQFILYLDARTGEEVRIFRVHASAQGSYLS</sequence>
<dbReference type="AlphaFoldDB" id="A0A9D2DYG6"/>
<evidence type="ECO:0000259" key="4">
    <source>
        <dbReference type="Pfam" id="PF20769"/>
    </source>
</evidence>
<comment type="caution">
    <text evidence="5">The sequence shown here is derived from an EMBL/GenBank/DDBJ whole genome shotgun (WGS) entry which is preliminary data.</text>
</comment>
<feature type="region of interest" description="Disordered" evidence="1">
    <location>
        <begin position="1"/>
        <end position="192"/>
    </location>
</feature>
<dbReference type="Pfam" id="PF14620">
    <property type="entry name" value="YPEB_PepSY1-2"/>
    <property type="match status" value="1"/>
</dbReference>
<evidence type="ECO:0000313" key="5">
    <source>
        <dbReference type="EMBL" id="HIZ25373.1"/>
    </source>
</evidence>
<dbReference type="GO" id="GO:0009847">
    <property type="term" value="P:spore germination"/>
    <property type="evidence" value="ECO:0007669"/>
    <property type="project" value="InterPro"/>
</dbReference>
<reference evidence="5" key="2">
    <citation type="submission" date="2021-04" db="EMBL/GenBank/DDBJ databases">
        <authorList>
            <person name="Gilroy R."/>
        </authorList>
    </citation>
    <scope>NUCLEOTIDE SEQUENCE</scope>
    <source>
        <strain evidence="5">CHK33-5263</strain>
    </source>
</reference>
<feature type="domain" description="Sporulation protein YpeB PepSY1 and PepSY2" evidence="3">
    <location>
        <begin position="394"/>
        <end position="555"/>
    </location>
</feature>
<gene>
    <name evidence="5" type="ORF">H9812_07925</name>
</gene>
<evidence type="ECO:0000259" key="3">
    <source>
        <dbReference type="Pfam" id="PF14620"/>
    </source>
</evidence>
<evidence type="ECO:0000313" key="6">
    <source>
        <dbReference type="Proteomes" id="UP000824044"/>
    </source>
</evidence>
<keyword evidence="2" id="KW-0812">Transmembrane</keyword>
<keyword evidence="2" id="KW-0472">Membrane</keyword>
<name>A0A9D2DYG6_9FIRM</name>
<dbReference type="InterPro" id="IPR048402">
    <property type="entry name" value="YpeB_N"/>
</dbReference>
<feature type="transmembrane region" description="Helical" evidence="2">
    <location>
        <begin position="198"/>
        <end position="221"/>
    </location>
</feature>
<evidence type="ECO:0000256" key="2">
    <source>
        <dbReference type="SAM" id="Phobius"/>
    </source>
</evidence>
<dbReference type="InterPro" id="IPR014239">
    <property type="entry name" value="YpeB_PepSY1-2"/>
</dbReference>
<feature type="compositionally biased region" description="Low complexity" evidence="1">
    <location>
        <begin position="47"/>
        <end position="60"/>
    </location>
</feature>
<organism evidence="5 6">
    <name type="scientific">Candidatus Gallimonas intestinigallinarum</name>
    <dbReference type="NCBI Taxonomy" id="2838604"/>
    <lineage>
        <taxon>Bacteria</taxon>
        <taxon>Bacillati</taxon>
        <taxon>Bacillota</taxon>
        <taxon>Clostridia</taxon>
        <taxon>Candidatus Gallimonas</taxon>
    </lineage>
</organism>
<feature type="domain" description="Sporulation protein YpeB N-terminal" evidence="4">
    <location>
        <begin position="224"/>
        <end position="345"/>
    </location>
</feature>
<proteinExistence type="predicted"/>
<evidence type="ECO:0000256" key="1">
    <source>
        <dbReference type="SAM" id="MobiDB-lite"/>
    </source>
</evidence>
<dbReference type="Pfam" id="PF20769">
    <property type="entry name" value="YPEB_N"/>
    <property type="match status" value="1"/>
</dbReference>
<accession>A0A9D2DYG6</accession>
<dbReference type="Proteomes" id="UP000824044">
    <property type="component" value="Unassembled WGS sequence"/>
</dbReference>
<dbReference type="EMBL" id="DXBS01000145">
    <property type="protein sequence ID" value="HIZ25373.1"/>
    <property type="molecule type" value="Genomic_DNA"/>
</dbReference>
<reference evidence="5" key="1">
    <citation type="journal article" date="2021" name="PeerJ">
        <title>Extensive microbial diversity within the chicken gut microbiome revealed by metagenomics and culture.</title>
        <authorList>
            <person name="Gilroy R."/>
            <person name="Ravi A."/>
            <person name="Getino M."/>
            <person name="Pursley I."/>
            <person name="Horton D.L."/>
            <person name="Alikhan N.F."/>
            <person name="Baker D."/>
            <person name="Gharbi K."/>
            <person name="Hall N."/>
            <person name="Watson M."/>
            <person name="Adriaenssens E.M."/>
            <person name="Foster-Nyarko E."/>
            <person name="Jarju S."/>
            <person name="Secka A."/>
            <person name="Antonio M."/>
            <person name="Oren A."/>
            <person name="Chaudhuri R.R."/>
            <person name="La Ragione R."/>
            <person name="Hildebrand F."/>
            <person name="Pallen M.J."/>
        </authorList>
    </citation>
    <scope>NUCLEOTIDE SEQUENCE</scope>
    <source>
        <strain evidence="5">CHK33-5263</strain>
    </source>
</reference>
<protein>
    <submittedName>
        <fullName evidence="5">Germination protein YpeB</fullName>
    </submittedName>
</protein>
<feature type="compositionally biased region" description="Basic and acidic residues" evidence="1">
    <location>
        <begin position="63"/>
        <end position="118"/>
    </location>
</feature>
<feature type="compositionally biased region" description="Basic and acidic residues" evidence="1">
    <location>
        <begin position="132"/>
        <end position="184"/>
    </location>
</feature>
<keyword evidence="2" id="KW-1133">Transmembrane helix</keyword>